<dbReference type="Proteomes" id="UP000190648">
    <property type="component" value="Unassembled WGS sequence"/>
</dbReference>
<evidence type="ECO:0000256" key="2">
    <source>
        <dbReference type="ARBA" id="ARBA00004609"/>
    </source>
</evidence>
<comment type="catalytic activity">
    <reaction evidence="21">
        <text>O-phospho-L-seryl-[protein] + H2O = L-seryl-[protein] + phosphate</text>
        <dbReference type="Rhea" id="RHEA:20629"/>
        <dbReference type="Rhea" id="RHEA-COMP:9863"/>
        <dbReference type="Rhea" id="RHEA-COMP:11604"/>
        <dbReference type="ChEBI" id="CHEBI:15377"/>
        <dbReference type="ChEBI" id="CHEBI:29999"/>
        <dbReference type="ChEBI" id="CHEBI:43474"/>
        <dbReference type="ChEBI" id="CHEBI:83421"/>
        <dbReference type="EC" id="3.1.3.16"/>
    </reaction>
</comment>
<evidence type="ECO:0000313" key="33">
    <source>
        <dbReference type="Proteomes" id="UP000190648"/>
    </source>
</evidence>
<evidence type="ECO:0000256" key="18">
    <source>
        <dbReference type="ARBA" id="ARBA00023180"/>
    </source>
</evidence>
<dbReference type="InterPro" id="IPR001863">
    <property type="entry name" value="Glypican"/>
</dbReference>
<evidence type="ECO:0000259" key="30">
    <source>
        <dbReference type="PROSITE" id="PS50054"/>
    </source>
</evidence>
<dbReference type="InterPro" id="IPR020422">
    <property type="entry name" value="TYR_PHOSPHATASE_DUAL_dom"/>
</dbReference>
<dbReference type="InterPro" id="IPR029021">
    <property type="entry name" value="Prot-tyrosine_phosphatase-like"/>
</dbReference>
<dbReference type="PROSITE" id="PS50056">
    <property type="entry name" value="TYR_PHOSPHATASE_2"/>
    <property type="match status" value="1"/>
</dbReference>
<dbReference type="PROSITE" id="PS50054">
    <property type="entry name" value="TYR_PHOSPHATASE_DUAL"/>
    <property type="match status" value="1"/>
</dbReference>
<dbReference type="CDD" id="cd14574">
    <property type="entry name" value="DUSP28"/>
    <property type="match status" value="1"/>
</dbReference>
<dbReference type="OrthoDB" id="10010764at2759"/>
<dbReference type="GO" id="GO:0017017">
    <property type="term" value="F:MAP kinase tyrosine/serine/threonine phosphatase activity"/>
    <property type="evidence" value="ECO:0007669"/>
    <property type="project" value="InterPro"/>
</dbReference>
<dbReference type="EC" id="3.1.3.16" evidence="7"/>
<evidence type="ECO:0000256" key="20">
    <source>
        <dbReference type="ARBA" id="ARBA00023288"/>
    </source>
</evidence>
<evidence type="ECO:0000256" key="1">
    <source>
        <dbReference type="ARBA" id="ARBA00004239"/>
    </source>
</evidence>
<comment type="catalytic activity">
    <reaction evidence="23">
        <text>O-phospho-L-tyrosyl-[protein] + H2O = L-tyrosyl-[protein] + phosphate</text>
        <dbReference type="Rhea" id="RHEA:10684"/>
        <dbReference type="Rhea" id="RHEA-COMP:10136"/>
        <dbReference type="Rhea" id="RHEA-COMP:20101"/>
        <dbReference type="ChEBI" id="CHEBI:15377"/>
        <dbReference type="ChEBI" id="CHEBI:43474"/>
        <dbReference type="ChEBI" id="CHEBI:46858"/>
        <dbReference type="ChEBI" id="CHEBI:61978"/>
        <dbReference type="EC" id="3.1.3.48"/>
    </reaction>
</comment>
<comment type="similarity">
    <text evidence="4 26">Belongs to the glypican family.</text>
</comment>
<evidence type="ECO:0000256" key="10">
    <source>
        <dbReference type="ARBA" id="ARBA00022525"/>
    </source>
</evidence>
<evidence type="ECO:0000256" key="4">
    <source>
        <dbReference type="ARBA" id="ARBA00010260"/>
    </source>
</evidence>
<evidence type="ECO:0000256" key="16">
    <source>
        <dbReference type="ARBA" id="ARBA00023136"/>
    </source>
</evidence>
<dbReference type="PANTHER" id="PTHR10822:SF8">
    <property type="entry name" value="GLYPICAN-1"/>
    <property type="match status" value="1"/>
</dbReference>
<keyword evidence="12 29" id="KW-0732">Signal</keyword>
<dbReference type="STRING" id="372326.A0A1V4K419"/>
<keyword evidence="17" id="KW-1015">Disulfide bond</keyword>
<keyword evidence="16 27" id="KW-0472">Membrane</keyword>
<evidence type="ECO:0000256" key="24">
    <source>
        <dbReference type="ARBA" id="ARBA00053960"/>
    </source>
</evidence>
<dbReference type="Pfam" id="PF00782">
    <property type="entry name" value="DSPc"/>
    <property type="match status" value="1"/>
</dbReference>
<feature type="region of interest" description="Disordered" evidence="28">
    <location>
        <begin position="746"/>
        <end position="840"/>
    </location>
</feature>
<dbReference type="InterPro" id="IPR020420">
    <property type="entry name" value="Atypical_DUSP_subfamB"/>
</dbReference>
<keyword evidence="14" id="KW-0904">Protein phosphatase</keyword>
<sequence>MRFFPWGFWLLCVASAPARGDSGSKARSCAEVRQLYGAKGFSLSGVPQAEISGEHLRICPQGYTCCTSEMEENFANKSRSEFEAMMKETGRSVQMTLTAQHRSFDSYFQDLLNKSEKALYEAFPSMYGELYTQNMKVFKDLYSELRRYYRGSNINLEEALNEFWTRLLERLFKLMNPQYHITDEYLDCMVKHAEQHKPFGEVPRDLKVKATRAFIAARSYAQGFLVGSDVVKKVSQVPLSHECTRAIMKLMYCPHCRGMSSVKPCNNYCLNVVKGCLANQADLNTEWKYLMDSLVIVADRINGPYNVDTVIGTIHMRIAEAISNLQENKDSITAKVFQGCGNPKISTKGSSSEDKKRRVKVALEAKSSLQALEMLVLDARGNLTALKTYWITLPGSLCSKKVMSSSAADDKCWNGMTKGSYLPEVMGDGLANQINNPEVEVDITKPDMTIRQQIMQLKIMTNRLGNANIGNDVDFQDASDDMSGSGSGDSCPDDVCGKRLSKSPSTRQPETHAIPKQSGHGISGASSRSLPSTFLLLLSVAFIAAQQCSTCLLVGLTAGEAASQPIAVIWMFNLEWAPETELMQEKGLRFSPVHFQKWLITGVKLYKVTTSLLISNARAACNEELLTREGVTFCVNVTRQQPFPGLQQVHGIRIPVFDDPAEDLYRYFEQCSDAIEEAVQSGGKCLVYCKNGRSRSAAVCTAYLMKHRKLPLKDAFETVKTARPVAEPNAGFWSQLQRYEEDLQIPKQPDYSTGDNKHPVPLCPVPSPGDQSPMQEFADFPTYNSGGLKESVVPRPKKRKKDVTPDDQPLPGSYLGSQPLWRKRGKKLAIASTPSRQAAQ</sequence>
<evidence type="ECO:0000256" key="13">
    <source>
        <dbReference type="ARBA" id="ARBA00022801"/>
    </source>
</evidence>
<protein>
    <recommendedName>
        <fullName evidence="25">Dual specificity phosphatase 28</fullName>
        <ecNumber evidence="7">3.1.3.16</ecNumber>
        <ecNumber evidence="6">3.1.3.48</ecNumber>
    </recommendedName>
    <alternativeName>
        <fullName evidence="8">Glypican-1</fullName>
    </alternativeName>
</protein>
<evidence type="ECO:0000256" key="14">
    <source>
        <dbReference type="ARBA" id="ARBA00022912"/>
    </source>
</evidence>
<comment type="caution">
    <text evidence="32">The sequence shown here is derived from an EMBL/GenBank/DDBJ whole genome shotgun (WGS) entry which is preliminary data.</text>
</comment>
<evidence type="ECO:0000256" key="17">
    <source>
        <dbReference type="ARBA" id="ARBA00023157"/>
    </source>
</evidence>
<dbReference type="PROSITE" id="PS01207">
    <property type="entry name" value="GLYPICAN"/>
    <property type="match status" value="1"/>
</dbReference>
<dbReference type="GO" id="GO:0098552">
    <property type="term" value="C:side of membrane"/>
    <property type="evidence" value="ECO:0007669"/>
    <property type="project" value="UniProtKB-KW"/>
</dbReference>
<feature type="domain" description="Tyrosine-protein phosphatase" evidence="30">
    <location>
        <begin position="602"/>
        <end position="745"/>
    </location>
</feature>
<evidence type="ECO:0000256" key="21">
    <source>
        <dbReference type="ARBA" id="ARBA00047761"/>
    </source>
</evidence>
<evidence type="ECO:0000256" key="5">
    <source>
        <dbReference type="ARBA" id="ARBA00011245"/>
    </source>
</evidence>
<evidence type="ECO:0000313" key="32">
    <source>
        <dbReference type="EMBL" id="OPJ79220.1"/>
    </source>
</evidence>
<comment type="subunit">
    <text evidence="5">Monomer.</text>
</comment>
<dbReference type="InterPro" id="IPR000387">
    <property type="entry name" value="Tyr_Pase_dom"/>
</dbReference>
<dbReference type="Gene3D" id="3.90.190.10">
    <property type="entry name" value="Protein tyrosine phosphatase superfamily"/>
    <property type="match status" value="1"/>
</dbReference>
<proteinExistence type="inferred from homology"/>
<comment type="catalytic activity">
    <reaction evidence="22">
        <text>O-phospho-L-threonyl-[protein] + H2O = L-threonyl-[protein] + phosphate</text>
        <dbReference type="Rhea" id="RHEA:47004"/>
        <dbReference type="Rhea" id="RHEA-COMP:11060"/>
        <dbReference type="Rhea" id="RHEA-COMP:11605"/>
        <dbReference type="ChEBI" id="CHEBI:15377"/>
        <dbReference type="ChEBI" id="CHEBI:30013"/>
        <dbReference type="ChEBI" id="CHEBI:43474"/>
        <dbReference type="ChEBI" id="CHEBI:61977"/>
        <dbReference type="EC" id="3.1.3.16"/>
    </reaction>
</comment>
<keyword evidence="33" id="KW-1185">Reference proteome</keyword>
<dbReference type="FunFam" id="3.90.190.10:FF:000107">
    <property type="entry name" value="Dual specificity phosphatase 28"/>
    <property type="match status" value="1"/>
</dbReference>
<name>A0A1V4K419_PATFA</name>
<evidence type="ECO:0000256" key="8">
    <source>
        <dbReference type="ARBA" id="ARBA00014714"/>
    </source>
</evidence>
<evidence type="ECO:0000256" key="22">
    <source>
        <dbReference type="ARBA" id="ARBA00048336"/>
    </source>
</evidence>
<feature type="region of interest" description="Disordered" evidence="28">
    <location>
        <begin position="475"/>
        <end position="525"/>
    </location>
</feature>
<dbReference type="InterPro" id="IPR000340">
    <property type="entry name" value="Dual-sp_phosphatase_cat-dom"/>
</dbReference>
<feature type="signal peptide" evidence="29">
    <location>
        <begin position="1"/>
        <end position="20"/>
    </location>
</feature>
<evidence type="ECO:0000256" key="15">
    <source>
        <dbReference type="ARBA" id="ARBA00022974"/>
    </source>
</evidence>
<evidence type="ECO:0000256" key="6">
    <source>
        <dbReference type="ARBA" id="ARBA00013064"/>
    </source>
</evidence>
<dbReference type="EC" id="3.1.3.48" evidence="6"/>
<feature type="chain" id="PRO_5012189476" description="Dual specificity phosphatase 28" evidence="29">
    <location>
        <begin position="21"/>
        <end position="840"/>
    </location>
</feature>
<keyword evidence="13" id="KW-0378">Hydrolase</keyword>
<dbReference type="GO" id="GO:0017134">
    <property type="term" value="F:fibroblast growth factor binding"/>
    <property type="evidence" value="ECO:0007669"/>
    <property type="project" value="TreeGrafter"/>
</dbReference>
<dbReference type="PRINTS" id="PR01910">
    <property type="entry name" value="ADSPHPHTASEB"/>
</dbReference>
<dbReference type="GO" id="GO:0005886">
    <property type="term" value="C:plasma membrane"/>
    <property type="evidence" value="ECO:0007669"/>
    <property type="project" value="UniProtKB-SubCell"/>
</dbReference>
<dbReference type="GO" id="GO:0004725">
    <property type="term" value="F:protein tyrosine phosphatase activity"/>
    <property type="evidence" value="ECO:0007669"/>
    <property type="project" value="UniProtKB-EC"/>
</dbReference>
<keyword evidence="10" id="KW-0964">Secreted</keyword>
<dbReference type="SMART" id="SM00195">
    <property type="entry name" value="DSPc"/>
    <property type="match status" value="1"/>
</dbReference>
<gene>
    <name evidence="32" type="primary">GPC1</name>
    <name evidence="32" type="ORF">AV530_005121</name>
</gene>
<evidence type="ECO:0000256" key="7">
    <source>
        <dbReference type="ARBA" id="ARBA00013081"/>
    </source>
</evidence>
<evidence type="ECO:0000256" key="29">
    <source>
        <dbReference type="SAM" id="SignalP"/>
    </source>
</evidence>
<feature type="domain" description="Tyrosine specific protein phosphatases" evidence="31">
    <location>
        <begin position="665"/>
        <end position="724"/>
    </location>
</feature>
<keyword evidence="15 27" id="KW-0654">Proteoglycan</keyword>
<keyword evidence="11 27" id="KW-0336">GPI-anchor</keyword>
<dbReference type="GO" id="GO:0016477">
    <property type="term" value="P:cell migration"/>
    <property type="evidence" value="ECO:0007669"/>
    <property type="project" value="TreeGrafter"/>
</dbReference>
<evidence type="ECO:0000256" key="11">
    <source>
        <dbReference type="ARBA" id="ARBA00022622"/>
    </source>
</evidence>
<evidence type="ECO:0000256" key="12">
    <source>
        <dbReference type="ARBA" id="ARBA00022729"/>
    </source>
</evidence>
<dbReference type="GO" id="GO:0009986">
    <property type="term" value="C:cell surface"/>
    <property type="evidence" value="ECO:0007669"/>
    <property type="project" value="TreeGrafter"/>
</dbReference>
<keyword evidence="20 27" id="KW-0449">Lipoprotein</keyword>
<dbReference type="Pfam" id="PF01153">
    <property type="entry name" value="Glypican"/>
    <property type="match status" value="1"/>
</dbReference>
<comment type="subcellular location">
    <subcellularLocation>
        <location evidence="2 27">Cell membrane</location>
        <topology evidence="2 27">Lipid-anchor</topology>
        <topology evidence="2 27">GPI-anchor</topology>
    </subcellularLocation>
    <subcellularLocation>
        <location evidence="1">Secreted</location>
        <location evidence="1">Extracellular space</location>
    </subcellularLocation>
</comment>
<keyword evidence="9" id="KW-1003">Cell membrane</keyword>
<evidence type="ECO:0000256" key="3">
    <source>
        <dbReference type="ARBA" id="ARBA00008601"/>
    </source>
</evidence>
<evidence type="ECO:0000256" key="9">
    <source>
        <dbReference type="ARBA" id="ARBA00022475"/>
    </source>
</evidence>
<comment type="similarity">
    <text evidence="3">Belongs to the protein-tyrosine phosphatase family. Non-receptor class dual specificity subfamily.</text>
</comment>
<comment type="function">
    <text evidence="24">Has phosphatase activity with the synthetic substrate 6,8-difluoro-4-methylumbelliferyl phosphate (in vitro). Has almost no detectable activity with phosphotyrosine, even less activity with phosphothreonine and displays complete lack of activity with phosphoserine. The poor activity with phosphotyrosine may be due to steric hindrance by bulky amino acid sidechains that obstruct access to the active site.</text>
</comment>
<dbReference type="EMBL" id="LSYS01004732">
    <property type="protein sequence ID" value="OPJ79220.1"/>
    <property type="molecule type" value="Genomic_DNA"/>
</dbReference>
<keyword evidence="18" id="KW-0325">Glycoprotein</keyword>
<dbReference type="GO" id="GO:0040037">
    <property type="term" value="P:negative regulation of fibroblast growth factor receptor signaling pathway"/>
    <property type="evidence" value="ECO:0007669"/>
    <property type="project" value="TreeGrafter"/>
</dbReference>
<evidence type="ECO:0000256" key="19">
    <source>
        <dbReference type="ARBA" id="ARBA00023207"/>
    </source>
</evidence>
<evidence type="ECO:0000256" key="23">
    <source>
        <dbReference type="ARBA" id="ARBA00051722"/>
    </source>
</evidence>
<dbReference type="GO" id="GO:0004722">
    <property type="term" value="F:protein serine/threonine phosphatase activity"/>
    <property type="evidence" value="ECO:0007669"/>
    <property type="project" value="UniProtKB-EC"/>
</dbReference>
<dbReference type="AlphaFoldDB" id="A0A1V4K419"/>
<dbReference type="GO" id="GO:0045202">
    <property type="term" value="C:synapse"/>
    <property type="evidence" value="ECO:0007669"/>
    <property type="project" value="TreeGrafter"/>
</dbReference>
<comment type="function">
    <text evidence="27">Cell surface proteoglycan.</text>
</comment>
<accession>A0A1V4K419</accession>
<dbReference type="SUPFAM" id="SSF52799">
    <property type="entry name" value="(Phosphotyrosine protein) phosphatases II"/>
    <property type="match status" value="1"/>
</dbReference>
<dbReference type="GO" id="GO:1905475">
    <property type="term" value="P:regulation of protein localization to membrane"/>
    <property type="evidence" value="ECO:0007669"/>
    <property type="project" value="TreeGrafter"/>
</dbReference>
<dbReference type="GO" id="GO:0005576">
    <property type="term" value="C:extracellular region"/>
    <property type="evidence" value="ECO:0007669"/>
    <property type="project" value="UniProtKB-SubCell"/>
</dbReference>
<organism evidence="32 33">
    <name type="scientific">Patagioenas fasciata monilis</name>
    <dbReference type="NCBI Taxonomy" id="372326"/>
    <lineage>
        <taxon>Eukaryota</taxon>
        <taxon>Metazoa</taxon>
        <taxon>Chordata</taxon>
        <taxon>Craniata</taxon>
        <taxon>Vertebrata</taxon>
        <taxon>Euteleostomi</taxon>
        <taxon>Archelosauria</taxon>
        <taxon>Archosauria</taxon>
        <taxon>Dinosauria</taxon>
        <taxon>Saurischia</taxon>
        <taxon>Theropoda</taxon>
        <taxon>Coelurosauria</taxon>
        <taxon>Aves</taxon>
        <taxon>Neognathae</taxon>
        <taxon>Neoaves</taxon>
        <taxon>Columbimorphae</taxon>
        <taxon>Columbiformes</taxon>
        <taxon>Columbidae</taxon>
        <taxon>Patagioenas</taxon>
    </lineage>
</organism>
<reference evidence="32 33" key="1">
    <citation type="submission" date="2016-02" db="EMBL/GenBank/DDBJ databases">
        <title>Band-tailed pigeon sequencing and assembly.</title>
        <authorList>
            <person name="Soares A.E."/>
            <person name="Novak B.J."/>
            <person name="Rice E.S."/>
            <person name="O'Connell B."/>
            <person name="Chang D."/>
            <person name="Weber S."/>
            <person name="Shapiro B."/>
        </authorList>
    </citation>
    <scope>NUCLEOTIDE SEQUENCE [LARGE SCALE GENOMIC DNA]</scope>
    <source>
        <strain evidence="32">BTP2013</strain>
        <tissue evidence="32">Blood</tissue>
    </source>
</reference>
<evidence type="ECO:0000259" key="31">
    <source>
        <dbReference type="PROSITE" id="PS50056"/>
    </source>
</evidence>
<dbReference type="InterPro" id="IPR019803">
    <property type="entry name" value="Glypican_CS"/>
</dbReference>
<keyword evidence="19 27" id="KW-0357">Heparan sulfate</keyword>
<evidence type="ECO:0000256" key="26">
    <source>
        <dbReference type="RuleBase" id="RU003518"/>
    </source>
</evidence>
<evidence type="ECO:0000256" key="28">
    <source>
        <dbReference type="SAM" id="MobiDB-lite"/>
    </source>
</evidence>
<dbReference type="PANTHER" id="PTHR10822">
    <property type="entry name" value="GLYPICAN"/>
    <property type="match status" value="1"/>
</dbReference>
<feature type="compositionally biased region" description="Low complexity" evidence="28">
    <location>
        <begin position="481"/>
        <end position="494"/>
    </location>
</feature>
<evidence type="ECO:0000256" key="25">
    <source>
        <dbReference type="ARBA" id="ARBA00068854"/>
    </source>
</evidence>
<evidence type="ECO:0000256" key="27">
    <source>
        <dbReference type="RuleBase" id="RU003519"/>
    </source>
</evidence>